<dbReference type="GO" id="GO:0009245">
    <property type="term" value="P:lipid A biosynthetic process"/>
    <property type="evidence" value="ECO:0007669"/>
    <property type="project" value="UniProtKB-KW"/>
</dbReference>
<evidence type="ECO:0000256" key="5">
    <source>
        <dbReference type="ARBA" id="ARBA00023098"/>
    </source>
</evidence>
<dbReference type="SUPFAM" id="SSF51161">
    <property type="entry name" value="Trimeric LpxA-like enzymes"/>
    <property type="match status" value="1"/>
</dbReference>
<evidence type="ECO:0000313" key="9">
    <source>
        <dbReference type="EMBL" id="KKN92812.1"/>
    </source>
</evidence>
<evidence type="ECO:0000259" key="7">
    <source>
        <dbReference type="Pfam" id="PF04613"/>
    </source>
</evidence>
<evidence type="ECO:0000256" key="2">
    <source>
        <dbReference type="ARBA" id="ARBA00022556"/>
    </source>
</evidence>
<proteinExistence type="inferred from homology"/>
<dbReference type="Pfam" id="PF00132">
    <property type="entry name" value="Hexapep"/>
    <property type="match status" value="1"/>
</dbReference>
<dbReference type="InterPro" id="IPR001451">
    <property type="entry name" value="Hexapep"/>
</dbReference>
<evidence type="ECO:0000256" key="3">
    <source>
        <dbReference type="ARBA" id="ARBA00022679"/>
    </source>
</evidence>
<keyword evidence="5" id="KW-0443">Lipid metabolism</keyword>
<gene>
    <name evidence="9" type="ORF">LCGC14_0203390</name>
</gene>
<accession>A0A0F9UZ80</accession>
<feature type="domain" description="Mannose-1-phosphate guanyltransferase C-terminal" evidence="8">
    <location>
        <begin position="107"/>
        <end position="188"/>
    </location>
</feature>
<dbReference type="HAMAP" id="MF_00523">
    <property type="entry name" value="LpxD"/>
    <property type="match status" value="1"/>
</dbReference>
<dbReference type="PANTHER" id="PTHR43378">
    <property type="entry name" value="UDP-3-O-ACYLGLUCOSAMINE N-ACYLTRANSFERASE"/>
    <property type="match status" value="1"/>
</dbReference>
<name>A0A0F9UZ80_9ZZZZ</name>
<keyword evidence="3" id="KW-0808">Transferase</keyword>
<dbReference type="PANTHER" id="PTHR43378:SF2">
    <property type="entry name" value="UDP-3-O-ACYLGLUCOSAMINE N-ACYLTRANSFERASE 1, MITOCHONDRIAL-RELATED"/>
    <property type="match status" value="1"/>
</dbReference>
<reference evidence="9" key="1">
    <citation type="journal article" date="2015" name="Nature">
        <title>Complex archaea that bridge the gap between prokaryotes and eukaryotes.</title>
        <authorList>
            <person name="Spang A."/>
            <person name="Saw J.H."/>
            <person name="Jorgensen S.L."/>
            <person name="Zaremba-Niedzwiedzka K."/>
            <person name="Martijn J."/>
            <person name="Lind A.E."/>
            <person name="van Eijk R."/>
            <person name="Schleper C."/>
            <person name="Guy L."/>
            <person name="Ettema T.J."/>
        </authorList>
    </citation>
    <scope>NUCLEOTIDE SEQUENCE</scope>
</reference>
<organism evidence="9">
    <name type="scientific">marine sediment metagenome</name>
    <dbReference type="NCBI Taxonomy" id="412755"/>
    <lineage>
        <taxon>unclassified sequences</taxon>
        <taxon>metagenomes</taxon>
        <taxon>ecological metagenomes</taxon>
    </lineage>
</organism>
<dbReference type="NCBIfam" id="NF002060">
    <property type="entry name" value="PRK00892.1"/>
    <property type="match status" value="1"/>
</dbReference>
<dbReference type="InterPro" id="IPR007691">
    <property type="entry name" value="LpxD"/>
</dbReference>
<dbReference type="CDD" id="cd03352">
    <property type="entry name" value="LbH_LpxD"/>
    <property type="match status" value="1"/>
</dbReference>
<keyword evidence="6" id="KW-0012">Acyltransferase</keyword>
<dbReference type="InterPro" id="IPR056729">
    <property type="entry name" value="GMPPB_C"/>
</dbReference>
<keyword evidence="4" id="KW-0677">Repeat</keyword>
<dbReference type="NCBIfam" id="TIGR01853">
    <property type="entry name" value="lipid_A_lpxD"/>
    <property type="match status" value="1"/>
</dbReference>
<protein>
    <submittedName>
        <fullName evidence="9">Uncharacterized protein</fullName>
    </submittedName>
</protein>
<evidence type="ECO:0000259" key="8">
    <source>
        <dbReference type="Pfam" id="PF25087"/>
    </source>
</evidence>
<dbReference type="AlphaFoldDB" id="A0A0F9UZ80"/>
<evidence type="ECO:0000256" key="4">
    <source>
        <dbReference type="ARBA" id="ARBA00022737"/>
    </source>
</evidence>
<dbReference type="InterPro" id="IPR018357">
    <property type="entry name" value="Hexapep_transf_CS"/>
</dbReference>
<dbReference type="Gene3D" id="3.40.1390.10">
    <property type="entry name" value="MurE/MurF, N-terminal domain"/>
    <property type="match status" value="1"/>
</dbReference>
<evidence type="ECO:0000256" key="6">
    <source>
        <dbReference type="ARBA" id="ARBA00023315"/>
    </source>
</evidence>
<feature type="domain" description="UDP-3-O-[3-hydroxymyristoyl] glucosamine N-acyltransferase non-repeat region" evidence="7">
    <location>
        <begin position="26"/>
        <end position="97"/>
    </location>
</feature>
<dbReference type="InterPro" id="IPR011004">
    <property type="entry name" value="Trimer_LpxA-like_sf"/>
</dbReference>
<sequence>MNSERTTIGQVAEWIGGRVEGDSTATIRTLASFDSAEPDTLTFAADAKRLERLADCQAAAVIVPDEAGIVPDDARIGNGATLIRVPDVERAVAELLRRFAPPADVPPAGVHPSATIDATAQVGPDVAIGANVMIVAGAVIGPRCVLAAHVVIGRDVTLGNDCVILPGAVIEARSVLGNRVRIGPNSVVGAEGFGYIQVDGAHQRLEHTGNVVIEDDVDLGACVCVDRAKFGSTRIGRGAKIDNLVQIAHNVQIGEGCLLAAQVGVAGSAKLGRFVVVGGSTGIRDNITIGDDVQVMAYAAVASDIKPGQTIGGIPARPVSLFRRMLAAEAKLPTLVKRIKALESRIDELG</sequence>
<dbReference type="GO" id="GO:0016020">
    <property type="term" value="C:membrane"/>
    <property type="evidence" value="ECO:0007669"/>
    <property type="project" value="GOC"/>
</dbReference>
<comment type="caution">
    <text evidence="9">The sequence shown here is derived from an EMBL/GenBank/DDBJ whole genome shotgun (WGS) entry which is preliminary data.</text>
</comment>
<dbReference type="GO" id="GO:0016410">
    <property type="term" value="F:N-acyltransferase activity"/>
    <property type="evidence" value="ECO:0007669"/>
    <property type="project" value="InterPro"/>
</dbReference>
<dbReference type="PROSITE" id="PS00101">
    <property type="entry name" value="HEXAPEP_TRANSFERASES"/>
    <property type="match status" value="2"/>
</dbReference>
<dbReference type="Pfam" id="PF04613">
    <property type="entry name" value="LpxD"/>
    <property type="match status" value="1"/>
</dbReference>
<keyword evidence="2" id="KW-0441">Lipid A biosynthesis</keyword>
<dbReference type="EMBL" id="LAZR01000091">
    <property type="protein sequence ID" value="KKN92812.1"/>
    <property type="molecule type" value="Genomic_DNA"/>
</dbReference>
<dbReference type="Pfam" id="PF25087">
    <property type="entry name" value="GMPPB_C"/>
    <property type="match status" value="1"/>
</dbReference>
<evidence type="ECO:0000256" key="1">
    <source>
        <dbReference type="ARBA" id="ARBA00022516"/>
    </source>
</evidence>
<dbReference type="InterPro" id="IPR020573">
    <property type="entry name" value="UDP_GlcNAc_AcTrfase_non-rep"/>
</dbReference>
<keyword evidence="1" id="KW-0444">Lipid biosynthesis</keyword>
<dbReference type="Gene3D" id="2.160.10.10">
    <property type="entry name" value="Hexapeptide repeat proteins"/>
    <property type="match status" value="1"/>
</dbReference>